<evidence type="ECO:0000256" key="1">
    <source>
        <dbReference type="ARBA" id="ARBA00000245"/>
    </source>
</evidence>
<dbReference type="Pfam" id="PF02265">
    <property type="entry name" value="S1-P1_nuclease"/>
    <property type="match status" value="1"/>
</dbReference>
<dbReference type="GO" id="GO:0000014">
    <property type="term" value="F:single-stranded DNA endodeoxyribonuclease activity"/>
    <property type="evidence" value="ECO:0007669"/>
    <property type="project" value="UniProtKB-ARBA"/>
</dbReference>
<dbReference type="SUPFAM" id="SSF48537">
    <property type="entry name" value="Phospholipase C/P1 nuclease"/>
    <property type="match status" value="1"/>
</dbReference>
<dbReference type="InterPro" id="IPR008947">
    <property type="entry name" value="PLipase_C/P1_nuclease_dom_sf"/>
</dbReference>
<evidence type="ECO:0000256" key="6">
    <source>
        <dbReference type="ARBA" id="ARBA00022729"/>
    </source>
</evidence>
<evidence type="ECO:0000256" key="2">
    <source>
        <dbReference type="ARBA" id="ARBA00009547"/>
    </source>
</evidence>
<keyword evidence="7" id="KW-0255">Endonuclease</keyword>
<dbReference type="EMBL" id="BT123978">
    <property type="protein sequence ID" value="ADE77261.1"/>
    <property type="molecule type" value="mRNA"/>
</dbReference>
<protein>
    <recommendedName>
        <fullName evidence="3">Aspergillus nuclease S1</fullName>
        <ecNumber evidence="3">3.1.30.1</ecNumber>
    </recommendedName>
</protein>
<evidence type="ECO:0000256" key="7">
    <source>
        <dbReference type="ARBA" id="ARBA00022759"/>
    </source>
</evidence>
<evidence type="ECO:0000256" key="9">
    <source>
        <dbReference type="ARBA" id="ARBA00023157"/>
    </source>
</evidence>
<organism evidence="11">
    <name type="scientific">Picea sitchensis</name>
    <name type="common">Sitka spruce</name>
    <name type="synonym">Pinus sitchensis</name>
    <dbReference type="NCBI Taxonomy" id="3332"/>
    <lineage>
        <taxon>Eukaryota</taxon>
        <taxon>Viridiplantae</taxon>
        <taxon>Streptophyta</taxon>
        <taxon>Embryophyta</taxon>
        <taxon>Tracheophyta</taxon>
        <taxon>Spermatophyta</taxon>
        <taxon>Pinopsida</taxon>
        <taxon>Pinidae</taxon>
        <taxon>Conifers I</taxon>
        <taxon>Pinales</taxon>
        <taxon>Pinaceae</taxon>
        <taxon>Picea</taxon>
    </lineage>
</organism>
<dbReference type="AlphaFoldDB" id="D5ACJ2"/>
<comment type="catalytic activity">
    <reaction evidence="1">
        <text>Endonucleolytic cleavage to 5'-phosphomononucleotide and 5'-phosphooligonucleotide end-products.</text>
        <dbReference type="EC" id="3.1.30.1"/>
    </reaction>
</comment>
<keyword evidence="4" id="KW-0540">Nuclease</keyword>
<evidence type="ECO:0000256" key="10">
    <source>
        <dbReference type="ARBA" id="ARBA00023180"/>
    </source>
</evidence>
<sequence length="229" mass="26423">MRFRFHWASPLHYINTPDNQCGYDYERDCHDEHGVKGVCLEGAIKNYTSQLETYGSRATGGKYNLTQALLFLSHFMGDVHEPLHVGFTSDEGGNTIQLHWYKRKCNLHHVWDSFIIEKAMKEYYDNDLEVMIEAIQKNISDSWSDEVTTWEKCNGRELACPGSYADESIILACKWAYKDAKENSVLEDDYFLSRLPILEKQLARGGVRLAATLNRIFSSKEGYTRESEL</sequence>
<evidence type="ECO:0000256" key="4">
    <source>
        <dbReference type="ARBA" id="ARBA00022722"/>
    </source>
</evidence>
<reference evidence="11" key="1">
    <citation type="submission" date="2010-04" db="EMBL/GenBank/DDBJ databases">
        <authorList>
            <person name="Reid K.E."/>
            <person name="Liao N."/>
            <person name="Chan S."/>
            <person name="Docking R."/>
            <person name="Taylor G."/>
            <person name="Moore R."/>
            <person name="Mayo M."/>
            <person name="Munro S."/>
            <person name="King J."/>
            <person name="Yanchuk A."/>
            <person name="Holt R."/>
            <person name="Jones S."/>
            <person name="Marra M."/>
            <person name="Ritland C.E."/>
            <person name="Ritland K."/>
            <person name="Bohlmann J."/>
        </authorList>
    </citation>
    <scope>NUCLEOTIDE SEQUENCE</scope>
    <source>
        <tissue evidence="11">Bud</tissue>
    </source>
</reference>
<dbReference type="EC" id="3.1.30.1" evidence="3"/>
<evidence type="ECO:0000313" key="11">
    <source>
        <dbReference type="EMBL" id="ADE77261.1"/>
    </source>
</evidence>
<dbReference type="PANTHER" id="PTHR33146:SF26">
    <property type="entry name" value="ENDONUCLEASE 4"/>
    <property type="match status" value="1"/>
</dbReference>
<dbReference type="PANTHER" id="PTHR33146">
    <property type="entry name" value="ENDONUCLEASE 4"/>
    <property type="match status" value="1"/>
</dbReference>
<accession>D5ACJ2</accession>
<dbReference type="GO" id="GO:0006308">
    <property type="term" value="P:DNA catabolic process"/>
    <property type="evidence" value="ECO:0007669"/>
    <property type="project" value="InterPro"/>
</dbReference>
<dbReference type="GO" id="GO:0004521">
    <property type="term" value="F:RNA endonuclease activity"/>
    <property type="evidence" value="ECO:0007669"/>
    <property type="project" value="UniProtKB-ARBA"/>
</dbReference>
<comment type="similarity">
    <text evidence="2">Belongs to the nuclease type I family.</text>
</comment>
<name>D5ACJ2_PICSI</name>
<dbReference type="CDD" id="cd11010">
    <property type="entry name" value="S1-P1_nuclease"/>
    <property type="match status" value="1"/>
</dbReference>
<evidence type="ECO:0000256" key="5">
    <source>
        <dbReference type="ARBA" id="ARBA00022723"/>
    </source>
</evidence>
<proteinExistence type="evidence at transcript level"/>
<keyword evidence="9" id="KW-1015">Disulfide bond</keyword>
<dbReference type="InterPro" id="IPR003154">
    <property type="entry name" value="S1/P1nuclease"/>
</dbReference>
<evidence type="ECO:0000256" key="3">
    <source>
        <dbReference type="ARBA" id="ARBA00012562"/>
    </source>
</evidence>
<dbReference type="OMA" id="WSKPLHY"/>
<dbReference type="Gene3D" id="1.10.575.10">
    <property type="entry name" value="P1 Nuclease"/>
    <property type="match status" value="1"/>
</dbReference>
<keyword evidence="6" id="KW-0732">Signal</keyword>
<dbReference type="GO" id="GO:0046872">
    <property type="term" value="F:metal ion binding"/>
    <property type="evidence" value="ECO:0007669"/>
    <property type="project" value="UniProtKB-KW"/>
</dbReference>
<keyword evidence="10" id="KW-0325">Glycoprotein</keyword>
<dbReference type="GO" id="GO:0003676">
    <property type="term" value="F:nucleic acid binding"/>
    <property type="evidence" value="ECO:0007669"/>
    <property type="project" value="InterPro"/>
</dbReference>
<keyword evidence="5" id="KW-0479">Metal-binding</keyword>
<evidence type="ECO:0000256" key="8">
    <source>
        <dbReference type="ARBA" id="ARBA00022801"/>
    </source>
</evidence>
<keyword evidence="8" id="KW-0378">Hydrolase</keyword>
<dbReference type="FunFam" id="1.10.575.10:FF:000002">
    <property type="entry name" value="Endonuclease 2"/>
    <property type="match status" value="1"/>
</dbReference>